<dbReference type="Proteomes" id="UP000799444">
    <property type="component" value="Unassembled WGS sequence"/>
</dbReference>
<evidence type="ECO:0000256" key="1">
    <source>
        <dbReference type="SAM" id="Phobius"/>
    </source>
</evidence>
<dbReference type="OrthoDB" id="2309723at2759"/>
<feature type="transmembrane region" description="Helical" evidence="1">
    <location>
        <begin position="199"/>
        <end position="217"/>
    </location>
</feature>
<gene>
    <name evidence="2" type="ORF">EJ04DRAFT_608285</name>
</gene>
<comment type="caution">
    <text evidence="2">The sequence shown here is derived from an EMBL/GenBank/DDBJ whole genome shotgun (WGS) entry which is preliminary data.</text>
</comment>
<feature type="transmembrane region" description="Helical" evidence="1">
    <location>
        <begin position="94"/>
        <end position="115"/>
    </location>
</feature>
<keyword evidence="3" id="KW-1185">Reference proteome</keyword>
<evidence type="ECO:0000313" key="3">
    <source>
        <dbReference type="Proteomes" id="UP000799444"/>
    </source>
</evidence>
<dbReference type="EMBL" id="ML996177">
    <property type="protein sequence ID" value="KAF2732422.1"/>
    <property type="molecule type" value="Genomic_DNA"/>
</dbReference>
<proteinExistence type="predicted"/>
<accession>A0A9P4QRF6</accession>
<feature type="transmembrane region" description="Helical" evidence="1">
    <location>
        <begin position="155"/>
        <end position="179"/>
    </location>
</feature>
<keyword evidence="1" id="KW-0472">Membrane</keyword>
<name>A0A9P4QRF6_9PLEO</name>
<feature type="transmembrane region" description="Helical" evidence="1">
    <location>
        <begin position="122"/>
        <end position="143"/>
    </location>
</feature>
<feature type="transmembrane region" description="Helical" evidence="1">
    <location>
        <begin position="15"/>
        <end position="35"/>
    </location>
</feature>
<sequence>MTTPDTPSTPTVSSLYGPGAILCWLCTVLSVIISWTSNSTSRRCDTISNDLIACITLPAIAAAHFLYDLTHMPKPDFVGLDDQSPWQATSSMNASFTICMLFTAFAPFLLSLALHANQKRKFFVTGLVGVFSYTVTLFVLIFAGTGIVPKIDRNIVFLPMIVSVSLCALPILLFFFQALPDRVRPDRLLAAVFEHSGRFLAYCVVYILMFMVLMVHAQKPLYVLPQTGYTMGDLDQGVALSAGVFTLAVCIRETLRAKHPLRRAILAISTRCGGEKIWRRCTIGFAKGYK</sequence>
<feature type="transmembrane region" description="Helical" evidence="1">
    <location>
        <begin position="47"/>
        <end position="67"/>
    </location>
</feature>
<keyword evidence="1" id="KW-0812">Transmembrane</keyword>
<keyword evidence="1" id="KW-1133">Transmembrane helix</keyword>
<reference evidence="2" key="1">
    <citation type="journal article" date="2020" name="Stud. Mycol.">
        <title>101 Dothideomycetes genomes: a test case for predicting lifestyles and emergence of pathogens.</title>
        <authorList>
            <person name="Haridas S."/>
            <person name="Albert R."/>
            <person name="Binder M."/>
            <person name="Bloem J."/>
            <person name="Labutti K."/>
            <person name="Salamov A."/>
            <person name="Andreopoulos B."/>
            <person name="Baker S."/>
            <person name="Barry K."/>
            <person name="Bills G."/>
            <person name="Bluhm B."/>
            <person name="Cannon C."/>
            <person name="Castanera R."/>
            <person name="Culley D."/>
            <person name="Daum C."/>
            <person name="Ezra D."/>
            <person name="Gonzalez J."/>
            <person name="Henrissat B."/>
            <person name="Kuo A."/>
            <person name="Liang C."/>
            <person name="Lipzen A."/>
            <person name="Lutzoni F."/>
            <person name="Magnuson J."/>
            <person name="Mondo S."/>
            <person name="Nolan M."/>
            <person name="Ohm R."/>
            <person name="Pangilinan J."/>
            <person name="Park H.-J."/>
            <person name="Ramirez L."/>
            <person name="Alfaro M."/>
            <person name="Sun H."/>
            <person name="Tritt A."/>
            <person name="Yoshinaga Y."/>
            <person name="Zwiers L.-H."/>
            <person name="Turgeon B."/>
            <person name="Goodwin S."/>
            <person name="Spatafora J."/>
            <person name="Crous P."/>
            <person name="Grigoriev I."/>
        </authorList>
    </citation>
    <scope>NUCLEOTIDE SEQUENCE</scope>
    <source>
        <strain evidence="2">CBS 125425</strain>
    </source>
</reference>
<evidence type="ECO:0000313" key="2">
    <source>
        <dbReference type="EMBL" id="KAF2732422.1"/>
    </source>
</evidence>
<feature type="transmembrane region" description="Helical" evidence="1">
    <location>
        <begin position="237"/>
        <end position="255"/>
    </location>
</feature>
<organism evidence="2 3">
    <name type="scientific">Polyplosphaeria fusca</name>
    <dbReference type="NCBI Taxonomy" id="682080"/>
    <lineage>
        <taxon>Eukaryota</taxon>
        <taxon>Fungi</taxon>
        <taxon>Dikarya</taxon>
        <taxon>Ascomycota</taxon>
        <taxon>Pezizomycotina</taxon>
        <taxon>Dothideomycetes</taxon>
        <taxon>Pleosporomycetidae</taxon>
        <taxon>Pleosporales</taxon>
        <taxon>Tetraplosphaeriaceae</taxon>
        <taxon>Polyplosphaeria</taxon>
    </lineage>
</organism>
<dbReference type="AlphaFoldDB" id="A0A9P4QRF6"/>
<protein>
    <submittedName>
        <fullName evidence="2">Uncharacterized protein</fullName>
    </submittedName>
</protein>